<dbReference type="Gene3D" id="3.40.50.720">
    <property type="entry name" value="NAD(P)-binding Rossmann-like Domain"/>
    <property type="match status" value="1"/>
</dbReference>
<dbReference type="GO" id="GO:0005789">
    <property type="term" value="C:endoplasmic reticulum membrane"/>
    <property type="evidence" value="ECO:0007669"/>
    <property type="project" value="TreeGrafter"/>
</dbReference>
<evidence type="ECO:0000313" key="2">
    <source>
        <dbReference type="Proteomes" id="UP001140094"/>
    </source>
</evidence>
<dbReference type="SUPFAM" id="SSF51735">
    <property type="entry name" value="NAD(P)-binding Rossmann-fold domains"/>
    <property type="match status" value="1"/>
</dbReference>
<sequence length="338" mass="37235">MPEASKDTRRVAVITGGNGGVGLSIASHILSRSSPQHTMTVVLACRNQKKGERALSQLLKQYSNSDIRLLELDTSSVASVHKAVQALNNTLERLDFLFCNAGAMPIGSLCVPGIIRGIFTHPVQFFESSEALYQKRGLLSGDGMGLTFQTNVFGHYLLIHKLIPLMSRTSTKDEPGRVIWTGSSASQHAFSRKDYQHIHGDKPYESSKYIVDQIAIPLNRKLSQNNIRCYVTEPGDVCSGFLSGLDIPLLPYLVMMLFYFFRVFAGISRFTISTDCAAEASSFVAFAEDDELDPRLKYYSNATRFGKPYVTASPLISSADTGAFLTSKLDALVEKYGY</sequence>
<keyword evidence="2" id="KW-1185">Reference proteome</keyword>
<dbReference type="Pfam" id="PF00106">
    <property type="entry name" value="adh_short"/>
    <property type="match status" value="1"/>
</dbReference>
<comment type="caution">
    <text evidence="1">The sequence shown here is derived from an EMBL/GenBank/DDBJ whole genome shotgun (WGS) entry which is preliminary data.</text>
</comment>
<organism evidence="1 2">
    <name type="scientific">Coemansia guatemalensis</name>
    <dbReference type="NCBI Taxonomy" id="2761395"/>
    <lineage>
        <taxon>Eukaryota</taxon>
        <taxon>Fungi</taxon>
        <taxon>Fungi incertae sedis</taxon>
        <taxon>Zoopagomycota</taxon>
        <taxon>Kickxellomycotina</taxon>
        <taxon>Kickxellomycetes</taxon>
        <taxon>Kickxellales</taxon>
        <taxon>Kickxellaceae</taxon>
        <taxon>Coemansia</taxon>
    </lineage>
</organism>
<dbReference type="OrthoDB" id="9989144at2759"/>
<dbReference type="AlphaFoldDB" id="A0A9W8HTA6"/>
<evidence type="ECO:0000313" key="1">
    <source>
        <dbReference type="EMBL" id="KAJ2801414.1"/>
    </source>
</evidence>
<gene>
    <name evidence="1" type="ORF">H4R20_003678</name>
</gene>
<accession>A0A9W8HTA6</accession>
<dbReference type="PANTHER" id="PTHR44442">
    <property type="entry name" value="3-KETO-STEROID REDUCTASE"/>
    <property type="match status" value="1"/>
</dbReference>
<dbReference type="Proteomes" id="UP001140094">
    <property type="component" value="Unassembled WGS sequence"/>
</dbReference>
<evidence type="ECO:0008006" key="3">
    <source>
        <dbReference type="Google" id="ProtNLM"/>
    </source>
</evidence>
<protein>
    <recommendedName>
        <fullName evidence="3">NAD(P)-binding protein</fullName>
    </recommendedName>
</protein>
<dbReference type="PRINTS" id="PR00081">
    <property type="entry name" value="GDHRDH"/>
</dbReference>
<dbReference type="EMBL" id="JANBUO010000816">
    <property type="protein sequence ID" value="KAJ2801414.1"/>
    <property type="molecule type" value="Genomic_DNA"/>
</dbReference>
<dbReference type="InterPro" id="IPR036291">
    <property type="entry name" value="NAD(P)-bd_dom_sf"/>
</dbReference>
<dbReference type="PANTHER" id="PTHR44442:SF1">
    <property type="entry name" value="3-KETO-STEROID REDUCTASE_17-BETA-HYDROXYSTEROID DEHYDROGENASE 7"/>
    <property type="match status" value="1"/>
</dbReference>
<reference evidence="1" key="1">
    <citation type="submission" date="2022-07" db="EMBL/GenBank/DDBJ databases">
        <title>Phylogenomic reconstructions and comparative analyses of Kickxellomycotina fungi.</title>
        <authorList>
            <person name="Reynolds N.K."/>
            <person name="Stajich J.E."/>
            <person name="Barry K."/>
            <person name="Grigoriev I.V."/>
            <person name="Crous P."/>
            <person name="Smith M.E."/>
        </authorList>
    </citation>
    <scope>NUCLEOTIDE SEQUENCE</scope>
    <source>
        <strain evidence="1">NRRL 1565</strain>
    </source>
</reference>
<proteinExistence type="predicted"/>
<dbReference type="GO" id="GO:0000253">
    <property type="term" value="F:3-beta-hydroxysteroid 3-dehydrogenase (NADP+) activity"/>
    <property type="evidence" value="ECO:0007669"/>
    <property type="project" value="TreeGrafter"/>
</dbReference>
<name>A0A9W8HTA6_9FUNG</name>
<dbReference type="InterPro" id="IPR052834">
    <property type="entry name" value="3KSR/17beta-HSD"/>
</dbReference>
<dbReference type="GO" id="GO:0016125">
    <property type="term" value="P:sterol metabolic process"/>
    <property type="evidence" value="ECO:0007669"/>
    <property type="project" value="TreeGrafter"/>
</dbReference>
<dbReference type="InterPro" id="IPR002347">
    <property type="entry name" value="SDR_fam"/>
</dbReference>